<reference evidence="1 2" key="1">
    <citation type="submission" date="2023-05" db="EMBL/GenBank/DDBJ databases">
        <title>Pseudoalteromonas ardens sp. nov., Pseudoalteromonas obscura sp. nov., and Pseudoalteromonas umbrosa sp. nov., isolated from the coral Montipora capitata.</title>
        <authorList>
            <person name="Thomas E.M."/>
            <person name="Smith E.M."/>
            <person name="Papke E."/>
            <person name="Shlafstein M.D."/>
            <person name="Oline D.K."/>
            <person name="Videau P."/>
            <person name="Saw J.H."/>
            <person name="Strangman W.K."/>
            <person name="Ushijima B."/>
        </authorList>
    </citation>
    <scope>NUCLEOTIDE SEQUENCE [LARGE SCALE GENOMIC DNA]</scope>
    <source>
        <strain evidence="1 2">P94</strain>
    </source>
</reference>
<organism evidence="1 2">
    <name type="scientific">Pseudoalteromonas obscura</name>
    <dbReference type="NCBI Taxonomy" id="3048491"/>
    <lineage>
        <taxon>Bacteria</taxon>
        <taxon>Pseudomonadati</taxon>
        <taxon>Pseudomonadota</taxon>
        <taxon>Gammaproteobacteria</taxon>
        <taxon>Alteromonadales</taxon>
        <taxon>Pseudoalteromonadaceae</taxon>
        <taxon>Pseudoalteromonas</taxon>
    </lineage>
</organism>
<sequence length="120" mass="13742">MIELNNQQYDQFVWTDEFNYQSVAEQTERALNGAPHIEKTTIPVGRPITLWSQQESYEVFKTLFDFAQSQLSAFQITIRGAIHTVAWDHSQQPVTGTAIQQYSDAAPDVFENVTLKFKTV</sequence>
<dbReference type="RefSeq" id="WP_284138923.1">
    <property type="nucleotide sequence ID" value="NZ_JASJUT010000021.1"/>
</dbReference>
<evidence type="ECO:0000313" key="2">
    <source>
        <dbReference type="Proteomes" id="UP001231915"/>
    </source>
</evidence>
<dbReference type="EMBL" id="JASJUT010000021">
    <property type="protein sequence ID" value="MDK2598664.1"/>
    <property type="molecule type" value="Genomic_DNA"/>
</dbReference>
<gene>
    <name evidence="1" type="ORF">QNM18_26780</name>
</gene>
<comment type="caution">
    <text evidence="1">The sequence shown here is derived from an EMBL/GenBank/DDBJ whole genome shotgun (WGS) entry which is preliminary data.</text>
</comment>
<dbReference type="Proteomes" id="UP001231915">
    <property type="component" value="Unassembled WGS sequence"/>
</dbReference>
<accession>A0ABT7EUJ8</accession>
<protein>
    <submittedName>
        <fullName evidence="1">Uncharacterized protein</fullName>
    </submittedName>
</protein>
<keyword evidence="2" id="KW-1185">Reference proteome</keyword>
<proteinExistence type="predicted"/>
<name>A0ABT7EUJ8_9GAMM</name>
<evidence type="ECO:0000313" key="1">
    <source>
        <dbReference type="EMBL" id="MDK2598664.1"/>
    </source>
</evidence>